<feature type="compositionally biased region" description="Polar residues" evidence="1">
    <location>
        <begin position="1"/>
        <end position="14"/>
    </location>
</feature>
<evidence type="ECO:0000259" key="3">
    <source>
        <dbReference type="Pfam" id="PF24867"/>
    </source>
</evidence>
<evidence type="ECO:0000256" key="1">
    <source>
        <dbReference type="SAM" id="MobiDB-lite"/>
    </source>
</evidence>
<dbReference type="PANTHER" id="PTHR33829">
    <property type="entry name" value="OSJNBA0044M19.10 PROTEIN"/>
    <property type="match status" value="1"/>
</dbReference>
<comment type="caution">
    <text evidence="4">The sequence shown here is derived from an EMBL/GenBank/DDBJ whole genome shotgun (WGS) entry which is preliminary data.</text>
</comment>
<reference evidence="4" key="2">
    <citation type="journal article" date="2024" name="Plant">
        <title>Genomic evolution and insights into agronomic trait innovations of Sesamum species.</title>
        <authorList>
            <person name="Miao H."/>
            <person name="Wang L."/>
            <person name="Qu L."/>
            <person name="Liu H."/>
            <person name="Sun Y."/>
            <person name="Le M."/>
            <person name="Wang Q."/>
            <person name="Wei S."/>
            <person name="Zheng Y."/>
            <person name="Lin W."/>
            <person name="Duan Y."/>
            <person name="Cao H."/>
            <person name="Xiong S."/>
            <person name="Wang X."/>
            <person name="Wei L."/>
            <person name="Li C."/>
            <person name="Ma Q."/>
            <person name="Ju M."/>
            <person name="Zhao R."/>
            <person name="Li G."/>
            <person name="Mu C."/>
            <person name="Tian Q."/>
            <person name="Mei H."/>
            <person name="Zhang T."/>
            <person name="Gao T."/>
            <person name="Zhang H."/>
        </authorList>
    </citation>
    <scope>NUCLEOTIDE SEQUENCE</scope>
    <source>
        <strain evidence="4">G01</strain>
    </source>
</reference>
<feature type="region of interest" description="Disordered" evidence="1">
    <location>
        <begin position="1"/>
        <end position="34"/>
    </location>
</feature>
<feature type="transmembrane region" description="Helical" evidence="2">
    <location>
        <begin position="45"/>
        <end position="65"/>
    </location>
</feature>
<keyword evidence="2" id="KW-0472">Membrane</keyword>
<accession>A0AAW2LJA7</accession>
<dbReference type="InterPro" id="IPR056635">
    <property type="entry name" value="DUF7733"/>
</dbReference>
<dbReference type="PANTHER" id="PTHR33829:SF1">
    <property type="entry name" value="TRANSMEMBRANE PROTEIN"/>
    <property type="match status" value="1"/>
</dbReference>
<evidence type="ECO:0000313" key="4">
    <source>
        <dbReference type="EMBL" id="KAL0317801.1"/>
    </source>
</evidence>
<name>A0AAW2LJA7_9LAMI</name>
<keyword evidence="2" id="KW-0812">Transmembrane</keyword>
<feature type="transmembrane region" description="Helical" evidence="2">
    <location>
        <begin position="77"/>
        <end position="98"/>
    </location>
</feature>
<gene>
    <name evidence="4" type="ORF">Sangu_2194400</name>
</gene>
<dbReference type="EMBL" id="JACGWK010000014">
    <property type="protein sequence ID" value="KAL0317801.1"/>
    <property type="molecule type" value="Genomic_DNA"/>
</dbReference>
<protein>
    <recommendedName>
        <fullName evidence="3">DUF7733 domain-containing protein</fullName>
    </recommendedName>
</protein>
<feature type="transmembrane region" description="Helical" evidence="2">
    <location>
        <begin position="147"/>
        <end position="169"/>
    </location>
</feature>
<evidence type="ECO:0000256" key="2">
    <source>
        <dbReference type="SAM" id="Phobius"/>
    </source>
</evidence>
<dbReference type="Pfam" id="PF24867">
    <property type="entry name" value="DUF7733"/>
    <property type="match status" value="1"/>
</dbReference>
<proteinExistence type="predicted"/>
<feature type="domain" description="DUF7733" evidence="3">
    <location>
        <begin position="23"/>
        <end position="168"/>
    </location>
</feature>
<keyword evidence="2" id="KW-1133">Transmembrane helix</keyword>
<sequence length="189" mass="20811">MSAGSGPTSDTTLPGDQEPHEADVAFPPTSPHSEPPVFGENNRILGFYVLFAAVIGLFLPIAYIIEGVFEGDKEGIHAAAPHLFLLCSQVLMEGISFLGNFSLPIRVFVPVFYNSKRIFTIVEWLRSEMSRGAEYGGSAGRLYTGRALAVANMGLWCFNLFGFCCLFFYQKLSGYITPRPKLRIEVGFL</sequence>
<organism evidence="4">
    <name type="scientific">Sesamum angustifolium</name>
    <dbReference type="NCBI Taxonomy" id="2727405"/>
    <lineage>
        <taxon>Eukaryota</taxon>
        <taxon>Viridiplantae</taxon>
        <taxon>Streptophyta</taxon>
        <taxon>Embryophyta</taxon>
        <taxon>Tracheophyta</taxon>
        <taxon>Spermatophyta</taxon>
        <taxon>Magnoliopsida</taxon>
        <taxon>eudicotyledons</taxon>
        <taxon>Gunneridae</taxon>
        <taxon>Pentapetalae</taxon>
        <taxon>asterids</taxon>
        <taxon>lamiids</taxon>
        <taxon>Lamiales</taxon>
        <taxon>Pedaliaceae</taxon>
        <taxon>Sesamum</taxon>
    </lineage>
</organism>
<dbReference type="AlphaFoldDB" id="A0AAW2LJA7"/>
<reference evidence="4" key="1">
    <citation type="submission" date="2020-06" db="EMBL/GenBank/DDBJ databases">
        <authorList>
            <person name="Li T."/>
            <person name="Hu X."/>
            <person name="Zhang T."/>
            <person name="Song X."/>
            <person name="Zhang H."/>
            <person name="Dai N."/>
            <person name="Sheng W."/>
            <person name="Hou X."/>
            <person name="Wei L."/>
        </authorList>
    </citation>
    <scope>NUCLEOTIDE SEQUENCE</scope>
    <source>
        <strain evidence="4">G01</strain>
        <tissue evidence="4">Leaf</tissue>
    </source>
</reference>